<keyword evidence="9 12" id="KW-1133">Transmembrane helix</keyword>
<feature type="transmembrane region" description="Helical" evidence="12">
    <location>
        <begin position="168"/>
        <end position="188"/>
    </location>
</feature>
<protein>
    <submittedName>
        <fullName evidence="15">Iron import ATP-binding/permease protein IrtA</fullName>
        <ecNumber evidence="15">3.6.3.-</ecNumber>
    </submittedName>
</protein>
<dbReference type="SUPFAM" id="SSF52540">
    <property type="entry name" value="P-loop containing nucleoside triphosphate hydrolases"/>
    <property type="match status" value="1"/>
</dbReference>
<dbReference type="PROSITE" id="PS50893">
    <property type="entry name" value="ABC_TRANSPORTER_2"/>
    <property type="match status" value="1"/>
</dbReference>
<dbReference type="CDD" id="cd07346">
    <property type="entry name" value="ABC_6TM_exporters"/>
    <property type="match status" value="1"/>
</dbReference>
<dbReference type="Proteomes" id="UP000057820">
    <property type="component" value="Chromosome 1"/>
</dbReference>
<evidence type="ECO:0000256" key="1">
    <source>
        <dbReference type="ARBA" id="ARBA00004429"/>
    </source>
</evidence>
<organism evidence="15 16">
    <name type="scientific">Nocardia farcinica</name>
    <dbReference type="NCBI Taxonomy" id="37329"/>
    <lineage>
        <taxon>Bacteria</taxon>
        <taxon>Bacillati</taxon>
        <taxon>Actinomycetota</taxon>
        <taxon>Actinomycetes</taxon>
        <taxon>Mycobacteriales</taxon>
        <taxon>Nocardiaceae</taxon>
        <taxon>Nocardia</taxon>
    </lineage>
</organism>
<evidence type="ECO:0000256" key="12">
    <source>
        <dbReference type="SAM" id="Phobius"/>
    </source>
</evidence>
<dbReference type="InterPro" id="IPR036640">
    <property type="entry name" value="ABC1_TM_sf"/>
</dbReference>
<feature type="domain" description="ABC transmembrane type-1" evidence="14">
    <location>
        <begin position="28"/>
        <end position="315"/>
    </location>
</feature>
<dbReference type="InterPro" id="IPR039421">
    <property type="entry name" value="Type_1_exporter"/>
</dbReference>
<evidence type="ECO:0000256" key="7">
    <source>
        <dbReference type="ARBA" id="ARBA00022840"/>
    </source>
</evidence>
<reference evidence="16" key="1">
    <citation type="submission" date="2015-03" db="EMBL/GenBank/DDBJ databases">
        <authorList>
            <consortium name="Pathogen Informatics"/>
        </authorList>
    </citation>
    <scope>NUCLEOTIDE SEQUENCE [LARGE SCALE GENOMIC DNA]</scope>
    <source>
        <strain evidence="16">NCTC11134</strain>
    </source>
</reference>
<evidence type="ECO:0000256" key="11">
    <source>
        <dbReference type="ARBA" id="ARBA00023455"/>
    </source>
</evidence>
<dbReference type="PROSITE" id="PS00211">
    <property type="entry name" value="ABC_TRANSPORTER_1"/>
    <property type="match status" value="1"/>
</dbReference>
<keyword evidence="3" id="KW-1003">Cell membrane</keyword>
<sequence length="586" mass="61428">MTTTAPDVGLAAPGALSRLLAPVRTHLLVCAVLSAAGAVCGFLPYLAIAEIARAVLADGTAESVATVRLWVAVGIAGAAGRMVLLFASSRLGHYADARLLHDLRARMIRHLGALPLGWFTSNGSGRIKKRMTNDLEDMHILIAHALGEIVGAVVAVALGLTYLCSVDWRLTGAAVAALLMLAVSYRVAMRSASRHTARLIAAEADISSASVEYADGVAVVKTYGAGGRVLDRFDRAVRVHSRALAAWAAETKYSSALSRLLSSEMSLLTVLAVAGVALLAAGRMPAADLVPFLVVGIGLPTTINPAIQGSQGLRKGRAAAGNIEGLLRHPPLPEPANPALPDGARIEFDDVHFSYDGRTEVLRGVRAVCEPGTITALVGPSGAGKSTLAALVPRFHDVTGGAVRIGGVDVRDIPTERLLASMALVFQDVVLVRDTVTENIRLGRPEAGRDEVEAAAKAAAIHDVITALPDGYDTVLGEDVELSGGERQRLTIARAILSDAPIVVLDEATAALDPDSETAVQHALSALIAGRTVLVVAHRLHTITEADQILVLDDGRVVERGRHADLLAVNGRYARMWAAQHRASQD</sequence>
<dbReference type="SUPFAM" id="SSF90123">
    <property type="entry name" value="ABC transporter transmembrane region"/>
    <property type="match status" value="1"/>
</dbReference>
<feature type="transmembrane region" description="Helical" evidence="12">
    <location>
        <begin position="265"/>
        <end position="283"/>
    </location>
</feature>
<dbReference type="RefSeq" id="WP_060590722.1">
    <property type="nucleotide sequence ID" value="NZ_CP031418.1"/>
</dbReference>
<dbReference type="KEGG" id="nfr:ERS450000_00931"/>
<evidence type="ECO:0000256" key="3">
    <source>
        <dbReference type="ARBA" id="ARBA00022475"/>
    </source>
</evidence>
<evidence type="ECO:0000256" key="10">
    <source>
        <dbReference type="ARBA" id="ARBA00023136"/>
    </source>
</evidence>
<evidence type="ECO:0000256" key="8">
    <source>
        <dbReference type="ARBA" id="ARBA00022967"/>
    </source>
</evidence>
<dbReference type="PANTHER" id="PTHR24221">
    <property type="entry name" value="ATP-BINDING CASSETTE SUB-FAMILY B"/>
    <property type="match status" value="1"/>
</dbReference>
<evidence type="ECO:0000259" key="14">
    <source>
        <dbReference type="PROSITE" id="PS50929"/>
    </source>
</evidence>
<feature type="transmembrane region" description="Helical" evidence="12">
    <location>
        <begin position="27"/>
        <end position="47"/>
    </location>
</feature>
<dbReference type="InterPro" id="IPR003439">
    <property type="entry name" value="ABC_transporter-like_ATP-bd"/>
</dbReference>
<dbReference type="PANTHER" id="PTHR24221:SF654">
    <property type="entry name" value="ATP-BINDING CASSETTE SUB-FAMILY B MEMBER 6"/>
    <property type="match status" value="1"/>
</dbReference>
<dbReference type="AlphaFoldDB" id="A0A0H5NFS0"/>
<keyword evidence="15" id="KW-0378">Hydrolase</keyword>
<evidence type="ECO:0000259" key="13">
    <source>
        <dbReference type="PROSITE" id="PS50893"/>
    </source>
</evidence>
<feature type="transmembrane region" description="Helical" evidence="12">
    <location>
        <begin position="138"/>
        <end position="162"/>
    </location>
</feature>
<dbReference type="SMART" id="SM00382">
    <property type="entry name" value="AAA"/>
    <property type="match status" value="1"/>
</dbReference>
<dbReference type="InterPro" id="IPR027417">
    <property type="entry name" value="P-loop_NTPase"/>
</dbReference>
<keyword evidence="7 15" id="KW-0067">ATP-binding</keyword>
<comment type="similarity">
    <text evidence="11">Belongs to the ABC transporter superfamily. Siderophore-Fe(3+) uptake transporter (SIUT) (TC 3.A.1.21) family.</text>
</comment>
<keyword evidence="8" id="KW-1278">Translocase</keyword>
<evidence type="ECO:0000256" key="6">
    <source>
        <dbReference type="ARBA" id="ARBA00022741"/>
    </source>
</evidence>
<keyword evidence="10 12" id="KW-0472">Membrane</keyword>
<dbReference type="GO" id="GO:0005886">
    <property type="term" value="C:plasma membrane"/>
    <property type="evidence" value="ECO:0007669"/>
    <property type="project" value="UniProtKB-SubCell"/>
</dbReference>
<dbReference type="GO" id="GO:0016887">
    <property type="term" value="F:ATP hydrolysis activity"/>
    <property type="evidence" value="ECO:0007669"/>
    <property type="project" value="InterPro"/>
</dbReference>
<dbReference type="InterPro" id="IPR017871">
    <property type="entry name" value="ABC_transporter-like_CS"/>
</dbReference>
<dbReference type="Gene3D" id="3.40.50.300">
    <property type="entry name" value="P-loop containing nucleotide triphosphate hydrolases"/>
    <property type="match status" value="1"/>
</dbReference>
<feature type="domain" description="ABC transporter" evidence="13">
    <location>
        <begin position="346"/>
        <end position="579"/>
    </location>
</feature>
<dbReference type="EMBL" id="LN868938">
    <property type="protein sequence ID" value="CRY74770.1"/>
    <property type="molecule type" value="Genomic_DNA"/>
</dbReference>
<dbReference type="Pfam" id="PF00664">
    <property type="entry name" value="ABC_membrane"/>
    <property type="match status" value="1"/>
</dbReference>
<evidence type="ECO:0000256" key="5">
    <source>
        <dbReference type="ARBA" id="ARBA00022692"/>
    </source>
</evidence>
<dbReference type="InterPro" id="IPR003593">
    <property type="entry name" value="AAA+_ATPase"/>
</dbReference>
<dbReference type="FunFam" id="3.40.50.300:FF:000221">
    <property type="entry name" value="Multidrug ABC transporter ATP-binding protein"/>
    <property type="match status" value="1"/>
</dbReference>
<keyword evidence="6" id="KW-0547">Nucleotide-binding</keyword>
<keyword evidence="4" id="KW-0997">Cell inner membrane</keyword>
<dbReference type="Pfam" id="PF00005">
    <property type="entry name" value="ABC_tran"/>
    <property type="match status" value="1"/>
</dbReference>
<name>A0A0H5NFS0_NOCFR</name>
<feature type="transmembrane region" description="Helical" evidence="12">
    <location>
        <begin position="67"/>
        <end position="88"/>
    </location>
</feature>
<dbReference type="InterPro" id="IPR011527">
    <property type="entry name" value="ABC1_TM_dom"/>
</dbReference>
<dbReference type="PROSITE" id="PS50929">
    <property type="entry name" value="ABC_TM1F"/>
    <property type="match status" value="1"/>
</dbReference>
<evidence type="ECO:0000256" key="4">
    <source>
        <dbReference type="ARBA" id="ARBA00022519"/>
    </source>
</evidence>
<keyword evidence="5 12" id="KW-0812">Transmembrane</keyword>
<keyword evidence="2" id="KW-0813">Transport</keyword>
<proteinExistence type="inferred from homology"/>
<comment type="subcellular location">
    <subcellularLocation>
        <location evidence="1">Cell inner membrane</location>
        <topology evidence="1">Multi-pass membrane protein</topology>
    </subcellularLocation>
</comment>
<evidence type="ECO:0000313" key="16">
    <source>
        <dbReference type="Proteomes" id="UP000057820"/>
    </source>
</evidence>
<accession>A0A0H5NFS0</accession>
<dbReference type="EC" id="3.6.3.-" evidence="15"/>
<evidence type="ECO:0000313" key="15">
    <source>
        <dbReference type="EMBL" id="CRY74770.1"/>
    </source>
</evidence>
<dbReference type="Gene3D" id="1.20.1560.10">
    <property type="entry name" value="ABC transporter type 1, transmembrane domain"/>
    <property type="match status" value="1"/>
</dbReference>
<dbReference type="GO" id="GO:0005524">
    <property type="term" value="F:ATP binding"/>
    <property type="evidence" value="ECO:0007669"/>
    <property type="project" value="UniProtKB-KW"/>
</dbReference>
<gene>
    <name evidence="15" type="primary">irtA_2</name>
    <name evidence="15" type="ORF">ERS450000_00931</name>
</gene>
<evidence type="ECO:0000256" key="2">
    <source>
        <dbReference type="ARBA" id="ARBA00022448"/>
    </source>
</evidence>
<evidence type="ECO:0000256" key="9">
    <source>
        <dbReference type="ARBA" id="ARBA00022989"/>
    </source>
</evidence>
<dbReference type="GO" id="GO:0140359">
    <property type="term" value="F:ABC-type transporter activity"/>
    <property type="evidence" value="ECO:0007669"/>
    <property type="project" value="InterPro"/>
</dbReference>